<feature type="transmembrane region" description="Helical" evidence="8">
    <location>
        <begin position="86"/>
        <end position="108"/>
    </location>
</feature>
<keyword evidence="4 7" id="KW-0812">Transmembrane</keyword>
<accession>A0A1H5H676</accession>
<comment type="subcellular location">
    <subcellularLocation>
        <location evidence="1 7">Cell membrane</location>
        <topology evidence="1 7">Multi-pass membrane protein</topology>
    </subcellularLocation>
</comment>
<evidence type="ECO:0000256" key="8">
    <source>
        <dbReference type="SAM" id="Phobius"/>
    </source>
</evidence>
<evidence type="ECO:0000256" key="7">
    <source>
        <dbReference type="RuleBase" id="RU003376"/>
    </source>
</evidence>
<dbReference type="InterPro" id="IPR013833">
    <property type="entry name" value="Cyt_c_oxidase_su3_a-hlx"/>
</dbReference>
<dbReference type="RefSeq" id="WP_093110654.1">
    <property type="nucleotide sequence ID" value="NZ_FNGG01000001.1"/>
</dbReference>
<protein>
    <submittedName>
        <fullName evidence="10">Cytochrome c oxidase subunit 3</fullName>
    </submittedName>
</protein>
<name>A0A1H5H676_9FLAO</name>
<dbReference type="PROSITE" id="PS50253">
    <property type="entry name" value="COX3"/>
    <property type="match status" value="1"/>
</dbReference>
<keyword evidence="6 8" id="KW-0472">Membrane</keyword>
<evidence type="ECO:0000256" key="5">
    <source>
        <dbReference type="ARBA" id="ARBA00022989"/>
    </source>
</evidence>
<dbReference type="CDD" id="cd00386">
    <property type="entry name" value="Heme_Cu_Oxidase_III_like"/>
    <property type="match status" value="1"/>
</dbReference>
<evidence type="ECO:0000256" key="2">
    <source>
        <dbReference type="ARBA" id="ARBA00010581"/>
    </source>
</evidence>
<dbReference type="InterPro" id="IPR024791">
    <property type="entry name" value="Cyt_c/ubiquinol_Oxase_su3"/>
</dbReference>
<dbReference type="Pfam" id="PF00510">
    <property type="entry name" value="COX3"/>
    <property type="match status" value="1"/>
</dbReference>
<keyword evidence="11" id="KW-1185">Reference proteome</keyword>
<dbReference type="PANTHER" id="PTHR11403:SF2">
    <property type="entry name" value="CYTOCHROME BO(3) UBIQUINOL OXIDASE SUBUNIT 3"/>
    <property type="match status" value="1"/>
</dbReference>
<evidence type="ECO:0000256" key="6">
    <source>
        <dbReference type="ARBA" id="ARBA00023136"/>
    </source>
</evidence>
<evidence type="ECO:0000256" key="4">
    <source>
        <dbReference type="ARBA" id="ARBA00022692"/>
    </source>
</evidence>
<dbReference type="InterPro" id="IPR000298">
    <property type="entry name" value="Cyt_c_oxidase-like_su3"/>
</dbReference>
<evidence type="ECO:0000259" key="9">
    <source>
        <dbReference type="PROSITE" id="PS50253"/>
    </source>
</evidence>
<dbReference type="SUPFAM" id="SSF81452">
    <property type="entry name" value="Cytochrome c oxidase subunit III-like"/>
    <property type="match status" value="1"/>
</dbReference>
<dbReference type="GO" id="GO:0004129">
    <property type="term" value="F:cytochrome-c oxidase activity"/>
    <property type="evidence" value="ECO:0007669"/>
    <property type="project" value="InterPro"/>
</dbReference>
<dbReference type="AlphaFoldDB" id="A0A1H5H676"/>
<evidence type="ECO:0000256" key="3">
    <source>
        <dbReference type="ARBA" id="ARBA00022475"/>
    </source>
</evidence>
<keyword evidence="5 8" id="KW-1133">Transmembrane helix</keyword>
<reference evidence="10 11" key="1">
    <citation type="submission" date="2016-10" db="EMBL/GenBank/DDBJ databases">
        <authorList>
            <person name="de Groot N.N."/>
        </authorList>
    </citation>
    <scope>NUCLEOTIDE SEQUENCE [LARGE SCALE GENOMIC DNA]</scope>
    <source>
        <strain evidence="10 11">DSM 23553</strain>
    </source>
</reference>
<dbReference type="GO" id="GO:0005886">
    <property type="term" value="C:plasma membrane"/>
    <property type="evidence" value="ECO:0007669"/>
    <property type="project" value="UniProtKB-SubCell"/>
</dbReference>
<evidence type="ECO:0000313" key="10">
    <source>
        <dbReference type="EMBL" id="SEE23439.1"/>
    </source>
</evidence>
<feature type="transmembrane region" description="Helical" evidence="8">
    <location>
        <begin position="174"/>
        <end position="192"/>
    </location>
</feature>
<organism evidence="10 11">
    <name type="scientific">Salinimicrobium catena</name>
    <dbReference type="NCBI Taxonomy" id="390640"/>
    <lineage>
        <taxon>Bacteria</taxon>
        <taxon>Pseudomonadati</taxon>
        <taxon>Bacteroidota</taxon>
        <taxon>Flavobacteriia</taxon>
        <taxon>Flavobacteriales</taxon>
        <taxon>Flavobacteriaceae</taxon>
        <taxon>Salinimicrobium</taxon>
    </lineage>
</organism>
<dbReference type="PANTHER" id="PTHR11403">
    <property type="entry name" value="CYTOCHROME C OXIDASE SUBUNIT III"/>
    <property type="match status" value="1"/>
</dbReference>
<evidence type="ECO:0000256" key="1">
    <source>
        <dbReference type="ARBA" id="ARBA00004651"/>
    </source>
</evidence>
<dbReference type="Proteomes" id="UP000199448">
    <property type="component" value="Unassembled WGS sequence"/>
</dbReference>
<dbReference type="EMBL" id="FNUG01000001">
    <property type="protein sequence ID" value="SEE23439.1"/>
    <property type="molecule type" value="Genomic_DNA"/>
</dbReference>
<sequence>MDLTQGSHQHKAGRAKKMMLWFGIISMAMMFAGLTSAYVVSKNRPDWLSDLQLPDAFYWSTIVIFLSSITIYLAEKAVKKDNRGAATGLLWATLGLAAVFIFLQFQSFSALISEGYYFTGSESTVTTSFIYVVVLAHLAHLAGGIVVLLVLIYNHFKQKYRPGQTLGLELGATYWHFVDALWIYLFFFLYFFR</sequence>
<evidence type="ECO:0000313" key="11">
    <source>
        <dbReference type="Proteomes" id="UP000199448"/>
    </source>
</evidence>
<dbReference type="Gene3D" id="1.20.120.80">
    <property type="entry name" value="Cytochrome c oxidase, subunit III, four-helix bundle"/>
    <property type="match status" value="1"/>
</dbReference>
<comment type="similarity">
    <text evidence="2 7">Belongs to the cytochrome c oxidase subunit 3 family.</text>
</comment>
<gene>
    <name evidence="10" type="ORF">SAMN04488034_10187</name>
</gene>
<dbReference type="InterPro" id="IPR035973">
    <property type="entry name" value="Cyt_c_oxidase_su3-like_sf"/>
</dbReference>
<dbReference type="GO" id="GO:0019646">
    <property type="term" value="P:aerobic electron transport chain"/>
    <property type="evidence" value="ECO:0007669"/>
    <property type="project" value="InterPro"/>
</dbReference>
<feature type="transmembrane region" description="Helical" evidence="8">
    <location>
        <begin position="20"/>
        <end position="41"/>
    </location>
</feature>
<dbReference type="OrthoDB" id="679789at2"/>
<feature type="transmembrane region" description="Helical" evidence="8">
    <location>
        <begin position="128"/>
        <end position="153"/>
    </location>
</feature>
<keyword evidence="3" id="KW-1003">Cell membrane</keyword>
<dbReference type="STRING" id="390640.SAMN04488034_10187"/>
<feature type="transmembrane region" description="Helical" evidence="8">
    <location>
        <begin position="56"/>
        <end position="74"/>
    </location>
</feature>
<feature type="domain" description="Heme-copper oxidase subunit III family profile" evidence="9">
    <location>
        <begin position="1"/>
        <end position="193"/>
    </location>
</feature>
<proteinExistence type="inferred from homology"/>